<feature type="domain" description="Cytochrome b561 bacterial/Ni-hydrogenase" evidence="7">
    <location>
        <begin position="6"/>
        <end position="166"/>
    </location>
</feature>
<evidence type="ECO:0000256" key="1">
    <source>
        <dbReference type="ARBA" id="ARBA00004651"/>
    </source>
</evidence>
<proteinExistence type="predicted"/>
<keyword evidence="2" id="KW-1003">Cell membrane</keyword>
<feature type="transmembrane region" description="Helical" evidence="6">
    <location>
        <begin position="97"/>
        <end position="116"/>
    </location>
</feature>
<keyword evidence="9" id="KW-1185">Reference proteome</keyword>
<dbReference type="PANTHER" id="PTHR30485:SF2">
    <property type="entry name" value="BLL0597 PROTEIN"/>
    <property type="match status" value="1"/>
</dbReference>
<dbReference type="Pfam" id="PF01292">
    <property type="entry name" value="Ni_hydr_CYTB"/>
    <property type="match status" value="1"/>
</dbReference>
<dbReference type="Proteomes" id="UP000037530">
    <property type="component" value="Unassembled WGS sequence"/>
</dbReference>
<name>A0A0M0I440_9VIBR</name>
<dbReference type="InterPro" id="IPR011577">
    <property type="entry name" value="Cyt_b561_bac/Ni-Hgenase"/>
</dbReference>
<dbReference type="GO" id="GO:0009055">
    <property type="term" value="F:electron transfer activity"/>
    <property type="evidence" value="ECO:0007669"/>
    <property type="project" value="InterPro"/>
</dbReference>
<protein>
    <submittedName>
        <fullName evidence="8">Cytochrome B</fullName>
    </submittedName>
</protein>
<reference evidence="9" key="1">
    <citation type="submission" date="2015-08" db="EMBL/GenBank/DDBJ databases">
        <title>Vibrio galatheae sp. nov., a novel member of the Vibrionaceae family isolated from the Solomon Islands.</title>
        <authorList>
            <person name="Giubergia S."/>
            <person name="Machado H."/>
            <person name="Mateiu R.V."/>
            <person name="Gram L."/>
        </authorList>
    </citation>
    <scope>NUCLEOTIDE SEQUENCE [LARGE SCALE GENOMIC DNA]</scope>
    <source>
        <strain evidence="9">DSM 19134</strain>
    </source>
</reference>
<dbReference type="SUPFAM" id="SSF81342">
    <property type="entry name" value="Transmembrane di-heme cytochromes"/>
    <property type="match status" value="1"/>
</dbReference>
<evidence type="ECO:0000313" key="9">
    <source>
        <dbReference type="Proteomes" id="UP000037530"/>
    </source>
</evidence>
<evidence type="ECO:0000313" key="8">
    <source>
        <dbReference type="EMBL" id="KOO09080.1"/>
    </source>
</evidence>
<dbReference type="PANTHER" id="PTHR30485">
    <property type="entry name" value="NI/FE-HYDROGENASE 1 B-TYPE CYTOCHROME SUBUNIT"/>
    <property type="match status" value="1"/>
</dbReference>
<accession>A0A0M0I440</accession>
<sequence length="171" mass="19584">MTKHFVWDRLVRVTHWSVAALFLANYLVTEEGSDIHEWVGYSVVGLVVIRLLWGIIASPPARLSSFLPSPRSALLHLKRVFETREDQHTGHNPAGSVMIWCMWIGLLMTGLSGYLMETDQFWGEDWVEEFHELAANLTFACVCIHVTAIAVMSRVTGNSYIRSMLWKQKRH</sequence>
<evidence type="ECO:0000256" key="2">
    <source>
        <dbReference type="ARBA" id="ARBA00022475"/>
    </source>
</evidence>
<evidence type="ECO:0000259" key="7">
    <source>
        <dbReference type="Pfam" id="PF01292"/>
    </source>
</evidence>
<evidence type="ECO:0000256" key="3">
    <source>
        <dbReference type="ARBA" id="ARBA00022692"/>
    </source>
</evidence>
<evidence type="ECO:0000256" key="5">
    <source>
        <dbReference type="ARBA" id="ARBA00023136"/>
    </source>
</evidence>
<dbReference type="OrthoDB" id="196472at2"/>
<dbReference type="EMBL" id="LHPI01000001">
    <property type="protein sequence ID" value="KOO09080.1"/>
    <property type="molecule type" value="Genomic_DNA"/>
</dbReference>
<dbReference type="AlphaFoldDB" id="A0A0M0I440"/>
<evidence type="ECO:0000256" key="6">
    <source>
        <dbReference type="SAM" id="Phobius"/>
    </source>
</evidence>
<dbReference type="GO" id="GO:0005886">
    <property type="term" value="C:plasma membrane"/>
    <property type="evidence" value="ECO:0007669"/>
    <property type="project" value="UniProtKB-SubCell"/>
</dbReference>
<comment type="subcellular location">
    <subcellularLocation>
        <location evidence="1">Cell membrane</location>
        <topology evidence="1">Multi-pass membrane protein</topology>
    </subcellularLocation>
</comment>
<evidence type="ECO:0000256" key="4">
    <source>
        <dbReference type="ARBA" id="ARBA00022989"/>
    </source>
</evidence>
<comment type="caution">
    <text evidence="8">The sequence shown here is derived from an EMBL/GenBank/DDBJ whole genome shotgun (WGS) entry which is preliminary data.</text>
</comment>
<dbReference type="Gene3D" id="1.20.950.20">
    <property type="entry name" value="Transmembrane di-heme cytochromes, Chain C"/>
    <property type="match status" value="1"/>
</dbReference>
<keyword evidence="5 6" id="KW-0472">Membrane</keyword>
<organism evidence="8 9">
    <name type="scientific">Vibrio hepatarius</name>
    <dbReference type="NCBI Taxonomy" id="171383"/>
    <lineage>
        <taxon>Bacteria</taxon>
        <taxon>Pseudomonadati</taxon>
        <taxon>Pseudomonadota</taxon>
        <taxon>Gammaproteobacteria</taxon>
        <taxon>Vibrionales</taxon>
        <taxon>Vibrionaceae</taxon>
        <taxon>Vibrio</taxon>
        <taxon>Vibrio oreintalis group</taxon>
    </lineage>
</organism>
<dbReference type="InterPro" id="IPR051542">
    <property type="entry name" value="Hydrogenase_cytochrome"/>
</dbReference>
<dbReference type="RefSeq" id="WP_053407332.1">
    <property type="nucleotide sequence ID" value="NZ_DAIPHI010000011.1"/>
</dbReference>
<dbReference type="PATRIC" id="fig|171383.3.peg.325"/>
<dbReference type="GO" id="GO:0022904">
    <property type="term" value="P:respiratory electron transport chain"/>
    <property type="evidence" value="ECO:0007669"/>
    <property type="project" value="InterPro"/>
</dbReference>
<keyword evidence="4 6" id="KW-1133">Transmembrane helix</keyword>
<gene>
    <name evidence="8" type="ORF">AKJ31_01575</name>
</gene>
<feature type="transmembrane region" description="Helical" evidence="6">
    <location>
        <begin position="136"/>
        <end position="161"/>
    </location>
</feature>
<dbReference type="InterPro" id="IPR016174">
    <property type="entry name" value="Di-haem_cyt_TM"/>
</dbReference>
<dbReference type="GO" id="GO:0020037">
    <property type="term" value="F:heme binding"/>
    <property type="evidence" value="ECO:0007669"/>
    <property type="project" value="TreeGrafter"/>
</dbReference>
<keyword evidence="3 6" id="KW-0812">Transmembrane</keyword>